<keyword evidence="3" id="KW-1185">Reference proteome</keyword>
<dbReference type="SUPFAM" id="SSF53098">
    <property type="entry name" value="Ribonuclease H-like"/>
    <property type="match status" value="1"/>
</dbReference>
<dbReference type="InterPro" id="IPR036397">
    <property type="entry name" value="RNaseH_sf"/>
</dbReference>
<evidence type="ECO:0000313" key="3">
    <source>
        <dbReference type="Proteomes" id="UP000325315"/>
    </source>
</evidence>
<dbReference type="EMBL" id="SMMG02000007">
    <property type="protein sequence ID" value="KAA3465974.1"/>
    <property type="molecule type" value="Genomic_DNA"/>
</dbReference>
<dbReference type="GO" id="GO:0003676">
    <property type="term" value="F:nucleic acid binding"/>
    <property type="evidence" value="ECO:0007669"/>
    <property type="project" value="InterPro"/>
</dbReference>
<dbReference type="PROSITE" id="PS50994">
    <property type="entry name" value="INTEGRASE"/>
    <property type="match status" value="1"/>
</dbReference>
<sequence length="194" mass="23069">MMPNIICGKILICGRLAWIKIHICFVKLLNNFLLWIMFRSGWQKKPLELTILKFGTPRAIISDKGSHFYNRFIETLIKRYNTMHLTSTAYHPQTNGQVDISNWEIKSILEKTINLNRKDWSLRIPNSLQNTHSYFFCKPCHLPIELEHKAFWVIKRCNMMLNKDGNHRKQQFQELEEICNDASIYKEKTKAFHD</sequence>
<dbReference type="Gene3D" id="3.30.420.10">
    <property type="entry name" value="Ribonuclease H-like superfamily/Ribonuclease H"/>
    <property type="match status" value="1"/>
</dbReference>
<dbReference type="InterPro" id="IPR012337">
    <property type="entry name" value="RNaseH-like_sf"/>
</dbReference>
<reference evidence="3" key="1">
    <citation type="journal article" date="2019" name="Plant Biotechnol. J.">
        <title>Genome sequencing of the Australian wild diploid species Gossypium australe highlights disease resistance and delayed gland morphogenesis.</title>
        <authorList>
            <person name="Cai Y."/>
            <person name="Cai X."/>
            <person name="Wang Q."/>
            <person name="Wang P."/>
            <person name="Zhang Y."/>
            <person name="Cai C."/>
            <person name="Xu Y."/>
            <person name="Wang K."/>
            <person name="Zhou Z."/>
            <person name="Wang C."/>
            <person name="Geng S."/>
            <person name="Li B."/>
            <person name="Dong Q."/>
            <person name="Hou Y."/>
            <person name="Wang H."/>
            <person name="Ai P."/>
            <person name="Liu Z."/>
            <person name="Yi F."/>
            <person name="Sun M."/>
            <person name="An G."/>
            <person name="Cheng J."/>
            <person name="Zhang Y."/>
            <person name="Shi Q."/>
            <person name="Xie Y."/>
            <person name="Shi X."/>
            <person name="Chang Y."/>
            <person name="Huang F."/>
            <person name="Chen Y."/>
            <person name="Hong S."/>
            <person name="Mi L."/>
            <person name="Sun Q."/>
            <person name="Zhang L."/>
            <person name="Zhou B."/>
            <person name="Peng R."/>
            <person name="Zhang X."/>
            <person name="Liu F."/>
        </authorList>
    </citation>
    <scope>NUCLEOTIDE SEQUENCE [LARGE SCALE GENOMIC DNA]</scope>
    <source>
        <strain evidence="3">cv. PA1801</strain>
    </source>
</reference>
<organism evidence="2 3">
    <name type="scientific">Gossypium australe</name>
    <dbReference type="NCBI Taxonomy" id="47621"/>
    <lineage>
        <taxon>Eukaryota</taxon>
        <taxon>Viridiplantae</taxon>
        <taxon>Streptophyta</taxon>
        <taxon>Embryophyta</taxon>
        <taxon>Tracheophyta</taxon>
        <taxon>Spermatophyta</taxon>
        <taxon>Magnoliopsida</taxon>
        <taxon>eudicotyledons</taxon>
        <taxon>Gunneridae</taxon>
        <taxon>Pentapetalae</taxon>
        <taxon>rosids</taxon>
        <taxon>malvids</taxon>
        <taxon>Malvales</taxon>
        <taxon>Malvaceae</taxon>
        <taxon>Malvoideae</taxon>
        <taxon>Gossypium</taxon>
    </lineage>
</organism>
<dbReference type="InterPro" id="IPR001584">
    <property type="entry name" value="Integrase_cat-core"/>
</dbReference>
<comment type="caution">
    <text evidence="2">The sequence shown here is derived from an EMBL/GenBank/DDBJ whole genome shotgun (WGS) entry which is preliminary data.</text>
</comment>
<evidence type="ECO:0000313" key="2">
    <source>
        <dbReference type="EMBL" id="KAA3465974.1"/>
    </source>
</evidence>
<evidence type="ECO:0000259" key="1">
    <source>
        <dbReference type="PROSITE" id="PS50994"/>
    </source>
</evidence>
<dbReference type="Proteomes" id="UP000325315">
    <property type="component" value="Unassembled WGS sequence"/>
</dbReference>
<dbReference type="InterPro" id="IPR052160">
    <property type="entry name" value="Gypsy_RT_Integrase-like"/>
</dbReference>
<dbReference type="AlphaFoldDB" id="A0A5B6VA81"/>
<dbReference type="OrthoDB" id="1713704at2759"/>
<gene>
    <name evidence="2" type="ORF">EPI10_001104</name>
</gene>
<feature type="domain" description="Integrase catalytic" evidence="1">
    <location>
        <begin position="47"/>
        <end position="109"/>
    </location>
</feature>
<protein>
    <submittedName>
        <fullName evidence="2">Rve domain-containing protein</fullName>
    </submittedName>
</protein>
<accession>A0A5B6VA81</accession>
<dbReference type="GO" id="GO:0015074">
    <property type="term" value="P:DNA integration"/>
    <property type="evidence" value="ECO:0007669"/>
    <property type="project" value="InterPro"/>
</dbReference>
<dbReference type="PANTHER" id="PTHR47266">
    <property type="entry name" value="ENDONUCLEASE-RELATED"/>
    <property type="match status" value="1"/>
</dbReference>
<proteinExistence type="predicted"/>
<name>A0A5B6VA81_9ROSI</name>